<reference evidence="1 2" key="1">
    <citation type="submission" date="2016-07" db="EMBL/GenBank/DDBJ databases">
        <title>Pervasive Adenine N6-methylation of Active Genes in Fungi.</title>
        <authorList>
            <consortium name="DOE Joint Genome Institute"/>
            <person name="Mondo S.J."/>
            <person name="Dannebaum R.O."/>
            <person name="Kuo R.C."/>
            <person name="Labutti K."/>
            <person name="Haridas S."/>
            <person name="Kuo A."/>
            <person name="Salamov A."/>
            <person name="Ahrendt S.R."/>
            <person name="Lipzen A."/>
            <person name="Sullivan W."/>
            <person name="Andreopoulos W.B."/>
            <person name="Clum A."/>
            <person name="Lindquist E."/>
            <person name="Daum C."/>
            <person name="Ramamoorthy G.K."/>
            <person name="Gryganskyi A."/>
            <person name="Culley D."/>
            <person name="Magnuson J.K."/>
            <person name="James T.Y."/>
            <person name="O'Malley M.A."/>
            <person name="Stajich J.E."/>
            <person name="Spatafora J.W."/>
            <person name="Visel A."/>
            <person name="Grigoriev I.V."/>
        </authorList>
    </citation>
    <scope>NUCLEOTIDE SEQUENCE [LARGE SCALE GENOMIC DNA]</scope>
    <source>
        <strain evidence="1 2">CBS 115471</strain>
    </source>
</reference>
<dbReference type="AlphaFoldDB" id="A0A1Y2A7Y0"/>
<dbReference type="EMBL" id="MCFA01000007">
    <property type="protein sequence ID" value="ORY18417.1"/>
    <property type="molecule type" value="Genomic_DNA"/>
</dbReference>
<evidence type="ECO:0000313" key="2">
    <source>
        <dbReference type="Proteomes" id="UP000193144"/>
    </source>
</evidence>
<dbReference type="Proteomes" id="UP000193144">
    <property type="component" value="Unassembled WGS sequence"/>
</dbReference>
<proteinExistence type="predicted"/>
<sequence length="353" mass="41047">MNTMASASASLVCDADVHIDNQHHAPQVSRDTFPFMRIPRELRLQIYSYLSTSIQKPIDIVLPKRFGYWPATIFHPNLFISRTIHSEAMSLFNDHQPAVVLSRPTQQQNYCALQVALRRGCELDAIWTREMHSAAAHNALGLGSQKARIRPDAVEAAVQVLLAKVPYGTRRSRTKLPLRLLHLQHFLSQTIIRLRRDPHIHLSLWVELRPYKRFCNARGFENTSRQRSWKVRDIVELRLLRSNLHNAIRDGGTNVTTILTIRGREGDKLTFEHAKTLYEEYDYFKPAGEMLFVTFEKENFKNICEECGLSTSIDDHREMVPWTILLGKCFWCMGQRRLEILDRRKWRSSLEEA</sequence>
<name>A0A1Y2A7Y0_9PLEO</name>
<dbReference type="OrthoDB" id="2951834at2759"/>
<protein>
    <recommendedName>
        <fullName evidence="3">F-box domain-containing protein</fullName>
    </recommendedName>
</protein>
<comment type="caution">
    <text evidence="1">The sequence shown here is derived from an EMBL/GenBank/DDBJ whole genome shotgun (WGS) entry which is preliminary data.</text>
</comment>
<evidence type="ECO:0000313" key="1">
    <source>
        <dbReference type="EMBL" id="ORY18417.1"/>
    </source>
</evidence>
<gene>
    <name evidence="1" type="ORF">BCR34DRAFT_554174</name>
</gene>
<accession>A0A1Y2A7Y0</accession>
<evidence type="ECO:0008006" key="3">
    <source>
        <dbReference type="Google" id="ProtNLM"/>
    </source>
</evidence>
<keyword evidence="2" id="KW-1185">Reference proteome</keyword>
<organism evidence="1 2">
    <name type="scientific">Clohesyomyces aquaticus</name>
    <dbReference type="NCBI Taxonomy" id="1231657"/>
    <lineage>
        <taxon>Eukaryota</taxon>
        <taxon>Fungi</taxon>
        <taxon>Dikarya</taxon>
        <taxon>Ascomycota</taxon>
        <taxon>Pezizomycotina</taxon>
        <taxon>Dothideomycetes</taxon>
        <taxon>Pleosporomycetidae</taxon>
        <taxon>Pleosporales</taxon>
        <taxon>Lindgomycetaceae</taxon>
        <taxon>Clohesyomyces</taxon>
    </lineage>
</organism>